<reference evidence="2 3" key="1">
    <citation type="journal article" date="2021" name="Nat. Commun.">
        <title>Genetic determinants of endophytism in the Arabidopsis root mycobiome.</title>
        <authorList>
            <person name="Mesny F."/>
            <person name="Miyauchi S."/>
            <person name="Thiergart T."/>
            <person name="Pickel B."/>
            <person name="Atanasova L."/>
            <person name="Karlsson M."/>
            <person name="Huettel B."/>
            <person name="Barry K.W."/>
            <person name="Haridas S."/>
            <person name="Chen C."/>
            <person name="Bauer D."/>
            <person name="Andreopoulos W."/>
            <person name="Pangilinan J."/>
            <person name="LaButti K."/>
            <person name="Riley R."/>
            <person name="Lipzen A."/>
            <person name="Clum A."/>
            <person name="Drula E."/>
            <person name="Henrissat B."/>
            <person name="Kohler A."/>
            <person name="Grigoriev I.V."/>
            <person name="Martin F.M."/>
            <person name="Hacquard S."/>
        </authorList>
    </citation>
    <scope>NUCLEOTIDE SEQUENCE [LARGE SCALE GENOMIC DNA]</scope>
    <source>
        <strain evidence="2 3">MPI-SDFR-AT-0080</strain>
    </source>
</reference>
<feature type="region of interest" description="Disordered" evidence="1">
    <location>
        <begin position="37"/>
        <end position="63"/>
    </location>
</feature>
<feature type="region of interest" description="Disordered" evidence="1">
    <location>
        <begin position="1"/>
        <end position="23"/>
    </location>
</feature>
<dbReference type="Proteomes" id="UP000774617">
    <property type="component" value="Unassembled WGS sequence"/>
</dbReference>
<evidence type="ECO:0000313" key="3">
    <source>
        <dbReference type="Proteomes" id="UP000774617"/>
    </source>
</evidence>
<evidence type="ECO:0000256" key="1">
    <source>
        <dbReference type="SAM" id="MobiDB-lite"/>
    </source>
</evidence>
<comment type="caution">
    <text evidence="2">The sequence shown here is derived from an EMBL/GenBank/DDBJ whole genome shotgun (WGS) entry which is preliminary data.</text>
</comment>
<keyword evidence="3" id="KW-1185">Reference proteome</keyword>
<dbReference type="EMBL" id="JAGTJR010000009">
    <property type="protein sequence ID" value="KAH7054257.1"/>
    <property type="molecule type" value="Genomic_DNA"/>
</dbReference>
<gene>
    <name evidence="2" type="ORF">B0J12DRAFT_448913</name>
</gene>
<protein>
    <submittedName>
        <fullName evidence="2">Uncharacterized protein</fullName>
    </submittedName>
</protein>
<name>A0ABQ8GI38_9PEZI</name>
<sequence length="212" mass="23053">MTRHGATAGRSIYGPSRGAPDHPTARIARALERCVPVPRVHQPARGPAPEMNSPSRRSRVSSVAARRCLDHGPNQGRRMLWVSCWRPARTPARRRVRAPKSENAPRRPRPPHPGWADQVTPVAPQASTVICTGVWAYGEPKGRRRTHDVDACLRASQAAGLRGSHVIDASYRPQPSGNPRHSARCGLRGCAQGGRWPLLPCSAVLPVSLQSV</sequence>
<organism evidence="2 3">
    <name type="scientific">Macrophomina phaseolina</name>
    <dbReference type="NCBI Taxonomy" id="35725"/>
    <lineage>
        <taxon>Eukaryota</taxon>
        <taxon>Fungi</taxon>
        <taxon>Dikarya</taxon>
        <taxon>Ascomycota</taxon>
        <taxon>Pezizomycotina</taxon>
        <taxon>Dothideomycetes</taxon>
        <taxon>Dothideomycetes incertae sedis</taxon>
        <taxon>Botryosphaeriales</taxon>
        <taxon>Botryosphaeriaceae</taxon>
        <taxon>Macrophomina</taxon>
    </lineage>
</organism>
<proteinExistence type="predicted"/>
<accession>A0ABQ8GI38</accession>
<feature type="region of interest" description="Disordered" evidence="1">
    <location>
        <begin position="91"/>
        <end position="120"/>
    </location>
</feature>
<evidence type="ECO:0000313" key="2">
    <source>
        <dbReference type="EMBL" id="KAH7054257.1"/>
    </source>
</evidence>